<dbReference type="Proteomes" id="UP001596356">
    <property type="component" value="Unassembled WGS sequence"/>
</dbReference>
<keyword evidence="2" id="KW-0255">Endonuclease</keyword>
<feature type="domain" description="DUF559" evidence="1">
    <location>
        <begin position="171"/>
        <end position="251"/>
    </location>
</feature>
<evidence type="ECO:0000313" key="2">
    <source>
        <dbReference type="EMBL" id="MFC6713489.1"/>
    </source>
</evidence>
<proteinExistence type="predicted"/>
<dbReference type="Gene3D" id="3.40.960.10">
    <property type="entry name" value="VSR Endonuclease"/>
    <property type="match status" value="1"/>
</dbReference>
<sequence length="267" mass="29403">MRVLIAAGVSRHAITAAVGAGELIRVRKGWVALPEADPMMVEAARRSVVLTCVTQARRLELWTRCDQTPHVAAHVGSGSRNAGGAVVHWTAPVVARAPDQLTDSIENVLALIAECQPFEDAVAAWESAVNKGLIARSAMSRLKLRPRARTVLAAMAPFADSGLETIVRLRFHKLRIDVAAQIWIEGHHVDFLIGDRLVLQVDGGHHVGKQRDEDIEHDRALTLLGYHVMRVSYVQVIEEWPAVQAQVMRAMAQGLHLAVWNRPAHQR</sequence>
<keyword evidence="2" id="KW-0540">Nuclease</keyword>
<evidence type="ECO:0000259" key="1">
    <source>
        <dbReference type="Pfam" id="PF04480"/>
    </source>
</evidence>
<reference evidence="3" key="1">
    <citation type="journal article" date="2019" name="Int. J. Syst. Evol. Microbiol.">
        <title>The Global Catalogue of Microorganisms (GCM) 10K type strain sequencing project: providing services to taxonomists for standard genome sequencing and annotation.</title>
        <authorList>
            <consortium name="The Broad Institute Genomics Platform"/>
            <consortium name="The Broad Institute Genome Sequencing Center for Infectious Disease"/>
            <person name="Wu L."/>
            <person name="Ma J."/>
        </authorList>
    </citation>
    <scope>NUCLEOTIDE SEQUENCE [LARGE SCALE GENOMIC DNA]</scope>
    <source>
        <strain evidence="3">NBRC 106593</strain>
    </source>
</reference>
<protein>
    <submittedName>
        <fullName evidence="2">Endonuclease domain-containing protein</fullName>
    </submittedName>
</protein>
<keyword evidence="2" id="KW-0378">Hydrolase</keyword>
<gene>
    <name evidence="2" type="ORF">ACFQBT_06425</name>
</gene>
<keyword evidence="3" id="KW-1185">Reference proteome</keyword>
<name>A0ABW2ARC1_9MICO</name>
<dbReference type="GO" id="GO:0004519">
    <property type="term" value="F:endonuclease activity"/>
    <property type="evidence" value="ECO:0007669"/>
    <property type="project" value="UniProtKB-KW"/>
</dbReference>
<dbReference type="Pfam" id="PF04480">
    <property type="entry name" value="DUF559"/>
    <property type="match status" value="1"/>
</dbReference>
<dbReference type="InterPro" id="IPR007569">
    <property type="entry name" value="DUF559"/>
</dbReference>
<comment type="caution">
    <text evidence="2">The sequence shown here is derived from an EMBL/GenBank/DDBJ whole genome shotgun (WGS) entry which is preliminary data.</text>
</comment>
<organism evidence="2 3">
    <name type="scientific">Branchiibius cervicis</name>
    <dbReference type="NCBI Taxonomy" id="908252"/>
    <lineage>
        <taxon>Bacteria</taxon>
        <taxon>Bacillati</taxon>
        <taxon>Actinomycetota</taxon>
        <taxon>Actinomycetes</taxon>
        <taxon>Micrococcales</taxon>
        <taxon>Dermacoccaceae</taxon>
        <taxon>Branchiibius</taxon>
    </lineage>
</organism>
<evidence type="ECO:0000313" key="3">
    <source>
        <dbReference type="Proteomes" id="UP001596356"/>
    </source>
</evidence>
<accession>A0ABW2ARC1</accession>
<dbReference type="RefSeq" id="WP_377821280.1">
    <property type="nucleotide sequence ID" value="NZ_JBHSWJ010000002.1"/>
</dbReference>
<dbReference type="EMBL" id="JBHSWJ010000002">
    <property type="protein sequence ID" value="MFC6713489.1"/>
    <property type="molecule type" value="Genomic_DNA"/>
</dbReference>